<dbReference type="Pfam" id="PF17653">
    <property type="entry name" value="DUF5522"/>
    <property type="match status" value="1"/>
</dbReference>
<dbReference type="RefSeq" id="WP_088565870.1">
    <property type="nucleotide sequence ID" value="NZ_CP020946.1"/>
</dbReference>
<dbReference type="PANTHER" id="PTHR21037">
    <property type="entry name" value="39S RIBOSOMAL PROTEIN L14, MITOCHONDRIAL"/>
    <property type="match status" value="1"/>
</dbReference>
<dbReference type="PANTHER" id="PTHR21037:SF2">
    <property type="entry name" value="SIMILAR TO NOVEL PROTEIN"/>
    <property type="match status" value="1"/>
</dbReference>
<reference evidence="1 2" key="1">
    <citation type="submission" date="2017-04" db="EMBL/GenBank/DDBJ databases">
        <title>Whole genome sequence of Bdellovibrio bacteriovorus strain SSB218315.</title>
        <authorList>
            <person name="Oyedara O."/>
            <person name="Rodriguez-Perez M.A."/>
        </authorList>
    </citation>
    <scope>NUCLEOTIDE SEQUENCE [LARGE SCALE GENOMIC DNA]</scope>
    <source>
        <strain evidence="1 2">SSB218315</strain>
    </source>
</reference>
<dbReference type="Proteomes" id="UP000197003">
    <property type="component" value="Chromosome"/>
</dbReference>
<evidence type="ECO:0000313" key="2">
    <source>
        <dbReference type="Proteomes" id="UP000197003"/>
    </source>
</evidence>
<dbReference type="AlphaFoldDB" id="A0A1Z3NA94"/>
<name>A0A1Z3NA94_BDEBC</name>
<dbReference type="InterPro" id="IPR040807">
    <property type="entry name" value="DUF5522"/>
</dbReference>
<organism evidence="1 2">
    <name type="scientific">Bdellovibrio bacteriovorus</name>
    <dbReference type="NCBI Taxonomy" id="959"/>
    <lineage>
        <taxon>Bacteria</taxon>
        <taxon>Pseudomonadati</taxon>
        <taxon>Bdellovibrionota</taxon>
        <taxon>Bdellovibrionia</taxon>
        <taxon>Bdellovibrionales</taxon>
        <taxon>Pseudobdellovibrionaceae</taxon>
        <taxon>Bdellovibrio</taxon>
    </lineage>
</organism>
<proteinExistence type="predicted"/>
<protein>
    <submittedName>
        <fullName evidence="1">Uncharacterized protein</fullName>
    </submittedName>
</protein>
<sequence length="69" mass="7886">MNDKKREIEELHRSACDAGKDSYVDPATGYTVFTEYFHLKRGHCCGSGCRHCPWKKISQKNPKDPTDPT</sequence>
<gene>
    <name evidence="1" type="ORF">B9G79_12890</name>
</gene>
<evidence type="ECO:0000313" key="1">
    <source>
        <dbReference type="EMBL" id="ASD64398.1"/>
    </source>
</evidence>
<dbReference type="OrthoDB" id="9800168at2"/>
<accession>A0A1Z3NA94</accession>
<dbReference type="EMBL" id="CP020946">
    <property type="protein sequence ID" value="ASD64398.1"/>
    <property type="molecule type" value="Genomic_DNA"/>
</dbReference>